<dbReference type="Proteomes" id="UP000717996">
    <property type="component" value="Unassembled WGS sequence"/>
</dbReference>
<dbReference type="EMBL" id="JAANIT010000456">
    <property type="protein sequence ID" value="KAG1547554.1"/>
    <property type="molecule type" value="Genomic_DNA"/>
</dbReference>
<dbReference type="AlphaFoldDB" id="A0A9P7CDN3"/>
<protein>
    <submittedName>
        <fullName evidence="1">Uncharacterized protein</fullName>
    </submittedName>
</protein>
<gene>
    <name evidence="1" type="ORF">G6F51_004201</name>
</gene>
<comment type="caution">
    <text evidence="1">The sequence shown here is derived from an EMBL/GenBank/DDBJ whole genome shotgun (WGS) entry which is preliminary data.</text>
</comment>
<evidence type="ECO:0000313" key="2">
    <source>
        <dbReference type="Proteomes" id="UP000717996"/>
    </source>
</evidence>
<dbReference type="OrthoDB" id="2206383at2759"/>
<name>A0A9P7CDN3_RHIOR</name>
<evidence type="ECO:0000313" key="1">
    <source>
        <dbReference type="EMBL" id="KAG1547554.1"/>
    </source>
</evidence>
<reference evidence="1" key="1">
    <citation type="journal article" date="2020" name="Microb. Genom.">
        <title>Genetic diversity of clinical and environmental Mucorales isolates obtained from an investigation of mucormycosis cases among solid organ transplant recipients.</title>
        <authorList>
            <person name="Nguyen M.H."/>
            <person name="Kaul D."/>
            <person name="Muto C."/>
            <person name="Cheng S.J."/>
            <person name="Richter R.A."/>
            <person name="Bruno V.M."/>
            <person name="Liu G."/>
            <person name="Beyhan S."/>
            <person name="Sundermann A.J."/>
            <person name="Mounaud S."/>
            <person name="Pasculle A.W."/>
            <person name="Nierman W.C."/>
            <person name="Driscoll E."/>
            <person name="Cumbie R."/>
            <person name="Clancy C.J."/>
            <person name="Dupont C.L."/>
        </authorList>
    </citation>
    <scope>NUCLEOTIDE SEQUENCE</scope>
    <source>
        <strain evidence="1">GL16</strain>
    </source>
</reference>
<organism evidence="1 2">
    <name type="scientific">Rhizopus oryzae</name>
    <name type="common">Mucormycosis agent</name>
    <name type="synonym">Rhizopus arrhizus var. delemar</name>
    <dbReference type="NCBI Taxonomy" id="64495"/>
    <lineage>
        <taxon>Eukaryota</taxon>
        <taxon>Fungi</taxon>
        <taxon>Fungi incertae sedis</taxon>
        <taxon>Mucoromycota</taxon>
        <taxon>Mucoromycotina</taxon>
        <taxon>Mucoromycetes</taxon>
        <taxon>Mucorales</taxon>
        <taxon>Mucorineae</taxon>
        <taxon>Rhizopodaceae</taxon>
        <taxon>Rhizopus</taxon>
    </lineage>
</organism>
<sequence length="107" mass="12733">MLDANRLITSAAVFIFCNRVKEMKGVYVVKKRKVYVQFDQEWIQIWPEYKTDASFERWRVKLALQYMWIALDLYDFHVIYVSHGEVRLNACNEGTAAFEYTLGRVAR</sequence>
<proteinExistence type="predicted"/>
<accession>A0A9P7CDN3</accession>